<evidence type="ECO:0000313" key="5">
    <source>
        <dbReference type="Proteomes" id="UP001283361"/>
    </source>
</evidence>
<dbReference type="PANTHER" id="PTHR21677:SF1">
    <property type="entry name" value="PROTEIN CRAMPED-LIKE"/>
    <property type="match status" value="1"/>
</dbReference>
<feature type="region of interest" description="Disordered" evidence="3">
    <location>
        <begin position="513"/>
        <end position="543"/>
    </location>
</feature>
<evidence type="ECO:0000256" key="3">
    <source>
        <dbReference type="SAM" id="MobiDB-lite"/>
    </source>
</evidence>
<feature type="compositionally biased region" description="Low complexity" evidence="3">
    <location>
        <begin position="1300"/>
        <end position="1311"/>
    </location>
</feature>
<dbReference type="GO" id="GO:0007389">
    <property type="term" value="P:pattern specification process"/>
    <property type="evidence" value="ECO:0007669"/>
    <property type="project" value="TreeGrafter"/>
</dbReference>
<protein>
    <recommendedName>
        <fullName evidence="6">SANT domain-containing protein</fullName>
    </recommendedName>
</protein>
<proteinExistence type="predicted"/>
<keyword evidence="1" id="KW-0238">DNA-binding</keyword>
<dbReference type="EMBL" id="JAWDGP010003246">
    <property type="protein sequence ID" value="KAK3776137.1"/>
    <property type="molecule type" value="Genomic_DNA"/>
</dbReference>
<feature type="compositionally biased region" description="Polar residues" evidence="3">
    <location>
        <begin position="43"/>
        <end position="55"/>
    </location>
</feature>
<dbReference type="PANTHER" id="PTHR21677">
    <property type="entry name" value="CRAMPED PROTEIN"/>
    <property type="match status" value="1"/>
</dbReference>
<sequence length="1440" mass="155603">MPPKRRKISLGSEANNYEDEISSSCARDCLTMQDNGTLGECTSAPNLGSLASSPESKTKDDTLKPTRTSKRLIIKRNKFVDEEDPRDKVQAKASRQTTPRKPKSSAAARQTKQNVDSAKNKGQKAYGYWSIADKRTFFLGLQQYGKNFEAISKKISQSAKVRGFAPKDKIQVQYFYYRNWRKIAKFVDMKGTDVPMKTQELYGLINYGVLNKHVKENDPSFGECLNNLIHNGETTFMRKYSKDNRKSRCGKLRTPICTCLKKINRLIDVNSSQSASSQKLPQTISIELTPRNSKAWAKVQSVSQNPRLRIKVPPSRTIESVIKFLSKKWKPQRIKNKEKLGVVEDSKENLLMFFHPNTKIFPLNLVARQNEKVDVSFSNYRQNVLPMLLSEKKSQAIRGTDKVVGGEKEKDKSSFESTQEHCNMNSNIGIQSGVLSLSESSHSQKSEEKLTLFIPENKCLDGNFLQGVITSPSDAEIYPGKTLQCTSPSQSAKDKAINSPKALHPASVLLDDENAMFPDSSDPFSPSSLSSLSSSLQQSKPQSDACLSPLIMQQQASPGLSEISSPSVGRKKRIGSRNIKKISTATDGNTSSACDPNAAGPLVLGNENNSTSSTSPAKQQDCPGPPLSGSQDQSPHKDSQEEISRLTRLATEEGFTALNSHTVTLLHLSLLLGRETLVRLQYEWREKRPTRGAPGLGCAMGAAALSSGLPIPPLLGQAASQMSNLLRRLCNLATLELTDFVRDSELKTNKSSVNAGCSRCFTPVVSTTSTSSSLMSSLAKGSSTRTRRQSLLSQTERQTERTQDEADITSTSAILATKDMGVQTDLPTAQIPFPFPGLPPPTVHLSQTPGSAATVRLPGNVQVLQQGSVMTTGGRTFVAGTPTPAGPQVNGRDQVFRVPLIPTFRDVARAEQMKQEHQRRLQETAKTILEQGSNQRKLLKRRRVITKKKNPPVIVQRTLMPKLDAGVTYIQQPTIAPGSNAVLYSLNPAEAVVSQAAAPHSIPMSTNNNLGSSVGLSTQGHAKSTTVGQQKGMDILKQATLDAEIDPTDGIASSDEFSPVVVLPQDESDETKTFGPKPLSEEMTMIRDEDISNISSVSGVDTITTTTTTTASSSNVQLSMNADISMSDFDISLSGVSVSNMGPDAGDKFLDLVLQNSEQGFSGLLSTPKKSSNSGSTLPLFTSSSSPVSTTTYESRILRTPTHFGSAAPVGLITPVKLDLDQEWGGPLAVGDISLSNILDESSSFRTSSEQKFPHSLLPGQIDMSSNDGFLKHSTVTELSFSSLLGDPSFKKEDDSTCGLSPPLSSTSLVTSLPPRMSVSWPSAATPGVGRGRGGDEGRGPAQLFSEVSQDSFTTKLDVDSSLHGMMVNETSMDLVSKFEALTGAVASSGSRSLSNSQHGISDTLGDDVTLGVTLGPLTIKCREEAVESHTVKLESPSAS</sequence>
<organism evidence="4 5">
    <name type="scientific">Elysia crispata</name>
    <name type="common">lettuce slug</name>
    <dbReference type="NCBI Taxonomy" id="231223"/>
    <lineage>
        <taxon>Eukaryota</taxon>
        <taxon>Metazoa</taxon>
        <taxon>Spiralia</taxon>
        <taxon>Lophotrochozoa</taxon>
        <taxon>Mollusca</taxon>
        <taxon>Gastropoda</taxon>
        <taxon>Heterobranchia</taxon>
        <taxon>Euthyneura</taxon>
        <taxon>Panpulmonata</taxon>
        <taxon>Sacoglossa</taxon>
        <taxon>Placobranchoidea</taxon>
        <taxon>Plakobranchidae</taxon>
        <taxon>Elysia</taxon>
    </lineage>
</organism>
<evidence type="ECO:0000256" key="1">
    <source>
        <dbReference type="ARBA" id="ARBA00023125"/>
    </source>
</evidence>
<evidence type="ECO:0008006" key="6">
    <source>
        <dbReference type="Google" id="ProtNLM"/>
    </source>
</evidence>
<dbReference type="Proteomes" id="UP001283361">
    <property type="component" value="Unassembled WGS sequence"/>
</dbReference>
<feature type="compositionally biased region" description="Low complexity" evidence="3">
    <location>
        <begin position="519"/>
        <end position="543"/>
    </location>
</feature>
<dbReference type="Gene3D" id="1.20.58.1880">
    <property type="match status" value="1"/>
</dbReference>
<feature type="region of interest" description="Disordered" evidence="3">
    <location>
        <begin position="1292"/>
        <end position="1311"/>
    </location>
</feature>
<keyword evidence="2" id="KW-0539">Nucleus</keyword>
<dbReference type="GO" id="GO:0005634">
    <property type="term" value="C:nucleus"/>
    <property type="evidence" value="ECO:0007669"/>
    <property type="project" value="TreeGrafter"/>
</dbReference>
<feature type="compositionally biased region" description="Low complexity" evidence="3">
    <location>
        <begin position="772"/>
        <end position="795"/>
    </location>
</feature>
<feature type="region of interest" description="Disordered" evidence="3">
    <location>
        <begin position="35"/>
        <end position="119"/>
    </location>
</feature>
<dbReference type="GO" id="GO:0003677">
    <property type="term" value="F:DNA binding"/>
    <property type="evidence" value="ECO:0007669"/>
    <property type="project" value="UniProtKB-KW"/>
</dbReference>
<feature type="region of interest" description="Disordered" evidence="3">
    <location>
        <begin position="772"/>
        <end position="809"/>
    </location>
</feature>
<gene>
    <name evidence="4" type="ORF">RRG08_017073</name>
</gene>
<feature type="compositionally biased region" description="Polar residues" evidence="3">
    <location>
        <begin position="606"/>
        <end position="618"/>
    </location>
</feature>
<comment type="caution">
    <text evidence="4">The sequence shown here is derived from an EMBL/GenBank/DDBJ whole genome shotgun (WGS) entry which is preliminary data.</text>
</comment>
<reference evidence="4" key="1">
    <citation type="journal article" date="2023" name="G3 (Bethesda)">
        <title>A reference genome for the long-term kleptoplast-retaining sea slug Elysia crispata morphotype clarki.</title>
        <authorList>
            <person name="Eastman K.E."/>
            <person name="Pendleton A.L."/>
            <person name="Shaikh M.A."/>
            <person name="Suttiyut T."/>
            <person name="Ogas R."/>
            <person name="Tomko P."/>
            <person name="Gavelis G."/>
            <person name="Widhalm J.R."/>
            <person name="Wisecaver J.H."/>
        </authorList>
    </citation>
    <scope>NUCLEOTIDE SEQUENCE</scope>
    <source>
        <strain evidence="4">ECLA1</strain>
    </source>
</reference>
<feature type="region of interest" description="Disordered" evidence="3">
    <location>
        <begin position="557"/>
        <end position="642"/>
    </location>
</feature>
<keyword evidence="5" id="KW-1185">Reference proteome</keyword>
<feature type="compositionally biased region" description="Basic residues" evidence="3">
    <location>
        <begin position="569"/>
        <end position="580"/>
    </location>
</feature>
<feature type="compositionally biased region" description="Basic residues" evidence="3">
    <location>
        <begin position="67"/>
        <end position="77"/>
    </location>
</feature>
<evidence type="ECO:0000313" key="4">
    <source>
        <dbReference type="EMBL" id="KAK3776137.1"/>
    </source>
</evidence>
<feature type="compositionally biased region" description="Polar residues" evidence="3">
    <location>
        <begin position="107"/>
        <end position="117"/>
    </location>
</feature>
<name>A0AAE0ZVI9_9GAST</name>
<dbReference type="InterPro" id="IPR055315">
    <property type="entry name" value="Cramped-like"/>
</dbReference>
<evidence type="ECO:0000256" key="2">
    <source>
        <dbReference type="ARBA" id="ARBA00023242"/>
    </source>
</evidence>
<feature type="compositionally biased region" description="Polar residues" evidence="3">
    <location>
        <begin position="557"/>
        <end position="567"/>
    </location>
</feature>
<dbReference type="GO" id="GO:0003682">
    <property type="term" value="F:chromatin binding"/>
    <property type="evidence" value="ECO:0007669"/>
    <property type="project" value="InterPro"/>
</dbReference>
<accession>A0AAE0ZVI9</accession>
<feature type="compositionally biased region" description="Polar residues" evidence="3">
    <location>
        <begin position="581"/>
        <end position="594"/>
    </location>
</feature>
<feature type="region of interest" description="Disordered" evidence="3">
    <location>
        <begin position="1320"/>
        <end position="1343"/>
    </location>
</feature>